<evidence type="ECO:0000313" key="3">
    <source>
        <dbReference type="Proteomes" id="UP001139260"/>
    </source>
</evidence>
<evidence type="ECO:0000256" key="1">
    <source>
        <dbReference type="SAM" id="SignalP"/>
    </source>
</evidence>
<dbReference type="GO" id="GO:0019825">
    <property type="term" value="F:oxygen binding"/>
    <property type="evidence" value="ECO:0007669"/>
    <property type="project" value="InterPro"/>
</dbReference>
<dbReference type="AlphaFoldDB" id="A0A9X2BLY6"/>
<dbReference type="GO" id="GO:0020037">
    <property type="term" value="F:heme binding"/>
    <property type="evidence" value="ECO:0007669"/>
    <property type="project" value="InterPro"/>
</dbReference>
<comment type="caution">
    <text evidence="2">The sequence shown here is derived from an EMBL/GenBank/DDBJ whole genome shotgun (WGS) entry which is preliminary data.</text>
</comment>
<dbReference type="EMBL" id="JALNUB010000001">
    <property type="protein sequence ID" value="MCK8140440.1"/>
    <property type="molecule type" value="Genomic_DNA"/>
</dbReference>
<protein>
    <recommendedName>
        <fullName evidence="4">Group 1 truncated hemoglobin</fullName>
    </recommendedName>
</protein>
<keyword evidence="1" id="KW-0732">Signal</keyword>
<sequence>MKNYSKITLSVLFVASAAFTSCSNDDDVPATPMVKATIYERLGGSKMVADPDMPGQMIEGGRLSFRKVVNSTVGLIVADVQSNATGNLGAHFAPLLTEVGAGNTTKLAVLVDNLTDFFSFNTGGTNAVNTYSGMNMVATHDPAKNQRMGTKASDADFTKFEGYVGAAAVANGVKSDTELYKDIVVVLESIRKPTVQK</sequence>
<name>A0A9X2BLY6_9FLAO</name>
<feature type="signal peptide" evidence="1">
    <location>
        <begin position="1"/>
        <end position="20"/>
    </location>
</feature>
<feature type="chain" id="PRO_5040798823" description="Group 1 truncated hemoglobin" evidence="1">
    <location>
        <begin position="21"/>
        <end position="197"/>
    </location>
</feature>
<dbReference type="Gene3D" id="1.10.490.10">
    <property type="entry name" value="Globins"/>
    <property type="match status" value="1"/>
</dbReference>
<dbReference type="PROSITE" id="PS51257">
    <property type="entry name" value="PROKAR_LIPOPROTEIN"/>
    <property type="match status" value="1"/>
</dbReference>
<accession>A0A9X2BLY6</accession>
<dbReference type="Proteomes" id="UP001139260">
    <property type="component" value="Unassembled WGS sequence"/>
</dbReference>
<dbReference type="InterPro" id="IPR012292">
    <property type="entry name" value="Globin/Proto"/>
</dbReference>
<dbReference type="RefSeq" id="WP_248427250.1">
    <property type="nucleotide sequence ID" value="NZ_JALNUB010000001.1"/>
</dbReference>
<proteinExistence type="predicted"/>
<gene>
    <name evidence="2" type="ORF">MW871_00895</name>
</gene>
<evidence type="ECO:0008006" key="4">
    <source>
        <dbReference type="Google" id="ProtNLM"/>
    </source>
</evidence>
<evidence type="ECO:0000313" key="2">
    <source>
        <dbReference type="EMBL" id="MCK8140440.1"/>
    </source>
</evidence>
<reference evidence="2" key="1">
    <citation type="submission" date="2022-04" db="EMBL/GenBank/DDBJ databases">
        <title>Flavobacterium pygoscelis sp. nov. isolated from Chinstrap chick (Pygoscelis antarcticus).</title>
        <authorList>
            <person name="Irgang R."/>
            <person name="Poblete-Morales M."/>
            <person name="Avendano-Herrera R."/>
        </authorList>
    </citation>
    <scope>NUCLEOTIDE SEQUENCE</scope>
    <source>
        <strain evidence="2">I-SCBP12n</strain>
    </source>
</reference>
<organism evidence="2 3">
    <name type="scientific">Flavobacterium pygoscelis</name>
    <dbReference type="NCBI Taxonomy" id="2893176"/>
    <lineage>
        <taxon>Bacteria</taxon>
        <taxon>Pseudomonadati</taxon>
        <taxon>Bacteroidota</taxon>
        <taxon>Flavobacteriia</taxon>
        <taxon>Flavobacteriales</taxon>
        <taxon>Flavobacteriaceae</taxon>
        <taxon>Flavobacterium</taxon>
    </lineage>
</organism>
<keyword evidence="3" id="KW-1185">Reference proteome</keyword>